<evidence type="ECO:0000313" key="3">
    <source>
        <dbReference type="EMBL" id="CAO80454.1"/>
    </source>
</evidence>
<dbReference type="HOGENOM" id="CLU_232756_0_0_0"/>
<evidence type="ECO:0000259" key="1">
    <source>
        <dbReference type="PROSITE" id="PS50060"/>
    </source>
</evidence>
<dbReference type="STRING" id="459349.CLOAM0567"/>
<dbReference type="Pfam" id="PF13620">
    <property type="entry name" value="CarboxypepD_reg"/>
    <property type="match status" value="1"/>
</dbReference>
<reference evidence="3 4" key="1">
    <citation type="journal article" date="2008" name="J. Bacteriol.">
        <title>'Candidatus Cloacamonas acidaminovorans': genome sequence reconstruction provides a first glimpse of a new bacterial division.</title>
        <authorList>
            <person name="Pelletier E."/>
            <person name="Kreimeyer A."/>
            <person name="Bocs S."/>
            <person name="Rouy Z."/>
            <person name="Gyapay G."/>
            <person name="Chouari R."/>
            <person name="Riviere D."/>
            <person name="Ganesan A."/>
            <person name="Daegelen P."/>
            <person name="Sghir A."/>
            <person name="Cohen G.N."/>
            <person name="Medigue C."/>
            <person name="Weissenbach J."/>
            <person name="Le Paslier D."/>
        </authorList>
    </citation>
    <scope>NUCLEOTIDE SEQUENCE [LARGE SCALE GENOMIC DNA]</scope>
    <source>
        <strain evidence="4">Evry</strain>
    </source>
</reference>
<dbReference type="NCBIfam" id="NF038128">
    <property type="entry name" value="choice_anch_J"/>
    <property type="match status" value="2"/>
</dbReference>
<dbReference type="SUPFAM" id="SSF49265">
    <property type="entry name" value="Fibronectin type III"/>
    <property type="match status" value="1"/>
</dbReference>
<organism evidence="3 4">
    <name type="scientific">Cloacimonas acidaminovorans (strain Evry)</name>
    <dbReference type="NCBI Taxonomy" id="459349"/>
    <lineage>
        <taxon>Bacteria</taxon>
        <taxon>Pseudomonadati</taxon>
        <taxon>Candidatus Cloacimonadota</taxon>
        <taxon>Candidatus Cloacimonadia</taxon>
        <taxon>Candidatus Cloacimonadales</taxon>
        <taxon>Candidatus Cloacimonadaceae</taxon>
        <taxon>Candidatus Cloacimonas</taxon>
    </lineage>
</organism>
<dbReference type="KEGG" id="caci:CLOAM0567"/>
<dbReference type="OrthoDB" id="975384at2"/>
<feature type="domain" description="Fibronectin type-III" evidence="2">
    <location>
        <begin position="448"/>
        <end position="542"/>
    </location>
</feature>
<keyword evidence="4" id="KW-1185">Reference proteome</keyword>
<dbReference type="Gene3D" id="2.60.40.1120">
    <property type="entry name" value="Carboxypeptidase-like, regulatory domain"/>
    <property type="match status" value="1"/>
</dbReference>
<protein>
    <submittedName>
        <fullName evidence="3">Uncharacterized protein</fullName>
    </submittedName>
</protein>
<dbReference type="SUPFAM" id="SSF49464">
    <property type="entry name" value="Carboxypeptidase regulatory domain-like"/>
    <property type="match status" value="2"/>
</dbReference>
<evidence type="ECO:0000313" key="4">
    <source>
        <dbReference type="Proteomes" id="UP000002019"/>
    </source>
</evidence>
<dbReference type="SMART" id="SM00060">
    <property type="entry name" value="FN3"/>
    <property type="match status" value="4"/>
</dbReference>
<dbReference type="InterPro" id="IPR003961">
    <property type="entry name" value="FN3_dom"/>
</dbReference>
<dbReference type="PROSITE" id="PS50060">
    <property type="entry name" value="MAM_2"/>
    <property type="match status" value="1"/>
</dbReference>
<dbReference type="Gene3D" id="2.60.40.10">
    <property type="entry name" value="Immunoglobulins"/>
    <property type="match status" value="5"/>
</dbReference>
<sequence>MKKLLLIPLLVLIVAFAFGVEYAIGTGTSTQSYVPFYGLYNYSWSKTIYTKTEINAAGLTTAGNIDAIAFYVGNTPVNYEMLDQRVYIRHTTLATYGTATDETGTAYPNNANFTYVFQGNLVYNGSGWFAIFFSTPFYWDNENNIEILCENWDGAWVSGYPTFCYTPTPSNTYLSVYKALDAHFPTTADGVGTRTLNRPNIQLIKIDSAPNPAVLSWPLNNGFAFLNDKLQWKSGGGYPSSYDVYLDTVDGTTLVSDNQTGTTYTPTLEPETTYYWKVIPYNSFGPATGVVTWSFQTPTTTQLAESFENTTFPPLGWIRTTSNTTYWGRSTAASINGTASMYALTSTTSVYDISTPKCTITTGSTLNFFTRATNVSQKLQILYSTDRTNWTQIGSDITYAAANVWYNISIDLSNYAGEKYLAFRSPTHTTTGTIYVDAVFGPEFTHEAPGPSTLISPLNNSWVLPGNVTLSWNPPLTGGIPETYDVYFGATSDPPLVSSNQATTTYDVTVNEATTYYWKIVPGNIYGDATDCPIWSFKTPTATQLAESFENTSFPPVGWANPGTWSRSTTYKKHGTASAYKSGSTSTQYILSTPKVTITETSTLDLWTLCSSTSGTLQIIYSPDRTTWTQISSNITHTATYTWYNTIVDLSSLAGNNYYMGIRTGLQSASYYVDLVFGPEFTPETPGAPSLSVPADLATDVNEFTTFTWTAPTTGGVPAGYKLYCDTNNPPVTMLADVTSLTTTLTTPLDYSTTYYWTVSAYNGAGESPTATVRSFTTRNDPTIYTLPWLEDFGTTGTTFPPTNWFRGTGLLADPTTITSSTSYWIQDNWLNDTTVSPVNFAARMNIYSTNRSGWLITPPVQIPDTGYQLDLDIGLTDYGNYAPADAPTDDRFIILIGDGSSWSTANIVREWNNTGSPYVYDNIPYTGEHVTISLDDYTGIKYIAFYGESIATGGDNDFFVDNVMVRLTPAGAPDHVTLVSPINGATYIDPENAEVNWTPAITGGNPAYYEVLVGENPFNPEEGYFGEYSFETENTSLNLSEQDIILPFSSTWYWAVLPYNADGLCPDPLAHEFMVWSFTIAPDPTITSLPYIEYFDEVTAPTLPWGWKAYINSTSTSAYVRTYSSTTYAQSPPNSVQLSNSSDTNADLRLISPPIDLSARSINRIKLKFYARSSTAGYPILIGTVSAKDSTGIFTQITSINLTATKTEYVISLQDYVGTDQYICFKHGLGGSSRSLYIDDVKFIELIPADLAATSISGPTFIQAGNSYDYSISVFNEGTAEQNSYTVNLKTGTETLATLNVNAPLTSGATAQHTLSWIPANGGVYPLYGEVILAGDGNPSNNSSNIIDAYVVDPTMTIIPVGDDASTTTGNYLPLNMYYKNSVTEELYFTDEMHLQTGTITAIVYKNNFVETLLDKSVKIWMAHTDSTSLVNGWLPSANYTLVFDGTVTFPNGINEVVIPLDTPFNFTGGVLATRVNRPMDTSYYNSSDKFYYTTTAEHTNRSRYLQSDSETYNPLAPSAAGTAVGYVPNTYFVVQNAVMQQQAVLEGYVRNSVTNQPIVGATITLTERVSTTTNEDGFYHIGFWESLTVDATASMHAYYNLTITDIALTLGTTVTQNFNLVPMPRVTVSGIVTANDYPSGLVGTTVSISGIENYETVTGTGGAFTITYVLGSADTLSYALTVEKEGYQTYISALDVVETNVNVGTINLTEYLWTPYNLVATHSGNDVSLTWEPAGVPNYYFCDFESDNGGWVSSGYGDWEWGHYNLANYVDIDTYVDTPPQSAHSGTGMWGTVLEGSYSNCNTWSYLRKTFDLSIFSNPVLSFWHYMNGYNTWDYGLIKVNGTTVWGNSSSAVFMPWQELTINLSAYANMNSVEISFEWFATTTVSYAGWYIDDIYIGPASRNIVATQFASRNPGDRWFLNYSVYRFLTADEGTPANWSLLQTGLSDTTYMDTTFGTQPGGKYKWAVIANYSGGLQSNAIISNHLGKLAKPQNVVATKVGTTVQLSWNADPGADYYVIYAAGDPYGTFTVLDYENTTSYTISAPLAKQFFKIASADGTMPIAKELEPPAKSKK</sequence>
<dbReference type="GO" id="GO:0016020">
    <property type="term" value="C:membrane"/>
    <property type="evidence" value="ECO:0007669"/>
    <property type="project" value="InterPro"/>
</dbReference>
<dbReference type="SUPFAM" id="SSF49899">
    <property type="entry name" value="Concanavalin A-like lectins/glucanases"/>
    <property type="match status" value="1"/>
</dbReference>
<dbReference type="eggNOG" id="COG4412">
    <property type="taxonomic scope" value="Bacteria"/>
</dbReference>
<dbReference type="InterPro" id="IPR008969">
    <property type="entry name" value="CarboxyPept-like_regulatory"/>
</dbReference>
<feature type="domain" description="MAM" evidence="1">
    <location>
        <begin position="1742"/>
        <end position="1899"/>
    </location>
</feature>
<proteinExistence type="predicted"/>
<dbReference type="EMBL" id="CU466930">
    <property type="protein sequence ID" value="CAO80454.1"/>
    <property type="molecule type" value="Genomic_DNA"/>
</dbReference>
<dbReference type="Pfam" id="PF07705">
    <property type="entry name" value="CARDB"/>
    <property type="match status" value="1"/>
</dbReference>
<dbReference type="Gene3D" id="2.60.120.200">
    <property type="match status" value="1"/>
</dbReference>
<name>B0VGL7_CLOAI</name>
<feature type="domain" description="Fibronectin type-III" evidence="2">
    <location>
        <begin position="685"/>
        <end position="781"/>
    </location>
</feature>
<dbReference type="InterPro" id="IPR013320">
    <property type="entry name" value="ConA-like_dom_sf"/>
</dbReference>
<accession>B0VGL7</accession>
<evidence type="ECO:0000259" key="2">
    <source>
        <dbReference type="PROSITE" id="PS50853"/>
    </source>
</evidence>
<dbReference type="InterPro" id="IPR036116">
    <property type="entry name" value="FN3_sf"/>
</dbReference>
<dbReference type="InterPro" id="IPR011635">
    <property type="entry name" value="CARDB"/>
</dbReference>
<dbReference type="RefSeq" id="WP_015424314.1">
    <property type="nucleotide sequence ID" value="NC_020449.1"/>
</dbReference>
<dbReference type="PROSITE" id="PS50853">
    <property type="entry name" value="FN3"/>
    <property type="match status" value="2"/>
</dbReference>
<dbReference type="InterPro" id="IPR013783">
    <property type="entry name" value="Ig-like_fold"/>
</dbReference>
<dbReference type="InterPro" id="IPR000998">
    <property type="entry name" value="MAM_dom"/>
</dbReference>
<gene>
    <name evidence="3" type="ordered locus">CLOAM0567</name>
</gene>
<dbReference type="Proteomes" id="UP000002019">
    <property type="component" value="Chromosome"/>
</dbReference>